<feature type="transmembrane region" description="Helical" evidence="1">
    <location>
        <begin position="99"/>
        <end position="124"/>
    </location>
</feature>
<feature type="transmembrane region" description="Helical" evidence="1">
    <location>
        <begin position="43"/>
        <end position="64"/>
    </location>
</feature>
<dbReference type="PATRIC" id="fig|1461584.3.peg.1479"/>
<evidence type="ECO:0000313" key="2">
    <source>
        <dbReference type="EMBL" id="CEA08153.1"/>
    </source>
</evidence>
<reference evidence="2" key="1">
    <citation type="submission" date="2014-07" db="EMBL/GenBank/DDBJ databases">
        <authorList>
            <person name="Urmite Genomes Urmite Genomes"/>
        </authorList>
    </citation>
    <scope>NUCLEOTIDE SEQUENCE</scope>
    <source>
        <strain evidence="2">11W110_air</strain>
    </source>
</reference>
<proteinExistence type="predicted"/>
<dbReference type="InterPro" id="IPR021414">
    <property type="entry name" value="DUF3054"/>
</dbReference>
<evidence type="ECO:0000256" key="1">
    <source>
        <dbReference type="SAM" id="Phobius"/>
    </source>
</evidence>
<feature type="transmembrane region" description="Helical" evidence="1">
    <location>
        <begin position="76"/>
        <end position="93"/>
    </location>
</feature>
<gene>
    <name evidence="2" type="ORF">BN1051_01491</name>
</gene>
<protein>
    <recommendedName>
        <fullName evidence="3">DUF3054 domain-containing protein</fullName>
    </recommendedName>
</protein>
<keyword evidence="1" id="KW-1133">Transmembrane helix</keyword>
<name>A0A078MLK5_9MICC</name>
<keyword evidence="1" id="KW-0812">Transmembrane</keyword>
<feature type="transmembrane region" description="Helical" evidence="1">
    <location>
        <begin position="12"/>
        <end position="31"/>
    </location>
</feature>
<evidence type="ECO:0008006" key="3">
    <source>
        <dbReference type="Google" id="ProtNLM"/>
    </source>
</evidence>
<organism evidence="2">
    <name type="scientific">Arthrobacter saudimassiliensis</name>
    <dbReference type="NCBI Taxonomy" id="1461584"/>
    <lineage>
        <taxon>Bacteria</taxon>
        <taxon>Bacillati</taxon>
        <taxon>Actinomycetota</taxon>
        <taxon>Actinomycetes</taxon>
        <taxon>Micrococcales</taxon>
        <taxon>Micrococcaceae</taxon>
        <taxon>Arthrobacter</taxon>
    </lineage>
</organism>
<dbReference type="AlphaFoldDB" id="A0A078MLK5"/>
<accession>A0A078MLK5</accession>
<sequence length="149" mass="15679">MTSPLPDRGARYWPAAAAADAALILLFAGLGRDAHARGLDVGGLLGTAWPFLAAAAVAWAALRLRRRPLRLWPQAVALWLVTSLLGMGLRWLSGGGTALSFQLVTLAVLGAFLLGWRLLAAAVIRGRARRGSDRLSGRTSARSSSKGTP</sequence>
<dbReference type="EMBL" id="LN483070">
    <property type="protein sequence ID" value="CEA08153.1"/>
    <property type="molecule type" value="Genomic_DNA"/>
</dbReference>
<dbReference type="Pfam" id="PF11255">
    <property type="entry name" value="DUF3054"/>
    <property type="match status" value="1"/>
</dbReference>
<keyword evidence="1" id="KW-0472">Membrane</keyword>